<dbReference type="GO" id="GO:0008716">
    <property type="term" value="F:D-alanine-D-alanine ligase activity"/>
    <property type="evidence" value="ECO:0007669"/>
    <property type="project" value="TreeGrafter"/>
</dbReference>
<dbReference type="SUPFAM" id="SSF68906">
    <property type="entry name" value="SAP domain"/>
    <property type="match status" value="1"/>
</dbReference>
<proteinExistence type="predicted"/>
<dbReference type="Gene3D" id="3.30.470.20">
    <property type="entry name" value="ATP-grasp fold, B domain"/>
    <property type="match status" value="2"/>
</dbReference>
<evidence type="ECO:0000259" key="3">
    <source>
        <dbReference type="PROSITE" id="PS50800"/>
    </source>
</evidence>
<evidence type="ECO:0000313" key="4">
    <source>
        <dbReference type="EMBL" id="CAE0489763.1"/>
    </source>
</evidence>
<reference evidence="4" key="1">
    <citation type="submission" date="2021-01" db="EMBL/GenBank/DDBJ databases">
        <authorList>
            <person name="Corre E."/>
            <person name="Pelletier E."/>
            <person name="Niang G."/>
            <person name="Scheremetjew M."/>
            <person name="Finn R."/>
            <person name="Kale V."/>
            <person name="Holt S."/>
            <person name="Cochrane G."/>
            <person name="Meng A."/>
            <person name="Brown T."/>
            <person name="Cohen L."/>
        </authorList>
    </citation>
    <scope>NUCLEOTIDE SEQUENCE</scope>
    <source>
        <strain evidence="4">CCMP1320</strain>
    </source>
</reference>
<feature type="compositionally biased region" description="Basic and acidic residues" evidence="2">
    <location>
        <begin position="974"/>
        <end position="993"/>
    </location>
</feature>
<dbReference type="PANTHER" id="PTHR23132:SF0">
    <property type="entry name" value="D-ALANINE-D-ALANINE LIGASE FAMILY"/>
    <property type="match status" value="1"/>
</dbReference>
<dbReference type="Gene3D" id="1.10.720.30">
    <property type="entry name" value="SAP domain"/>
    <property type="match status" value="1"/>
</dbReference>
<name>A0A7S3QR11_DUNTE</name>
<feature type="coiled-coil region" evidence="1">
    <location>
        <begin position="1776"/>
        <end position="1803"/>
    </location>
</feature>
<dbReference type="InterPro" id="IPR036361">
    <property type="entry name" value="SAP_dom_sf"/>
</dbReference>
<dbReference type="PANTHER" id="PTHR23132">
    <property type="entry name" value="D-ALANINE--D-ALANINE LIGASE"/>
    <property type="match status" value="1"/>
</dbReference>
<dbReference type="SUPFAM" id="SSF56059">
    <property type="entry name" value="Glutathione synthetase ATP-binding domain-like"/>
    <property type="match status" value="2"/>
</dbReference>
<evidence type="ECO:0000256" key="1">
    <source>
        <dbReference type="SAM" id="Coils"/>
    </source>
</evidence>
<keyword evidence="1" id="KW-0175">Coiled coil</keyword>
<feature type="coiled-coil region" evidence="1">
    <location>
        <begin position="19"/>
        <end position="46"/>
    </location>
</feature>
<dbReference type="EMBL" id="HBIP01008792">
    <property type="protein sequence ID" value="CAE0489763.1"/>
    <property type="molecule type" value="Transcribed_RNA"/>
</dbReference>
<dbReference type="Pfam" id="PF02037">
    <property type="entry name" value="SAP"/>
    <property type="match status" value="1"/>
</dbReference>
<dbReference type="Gene3D" id="3.40.50.20">
    <property type="match status" value="1"/>
</dbReference>
<accession>A0A7S3QR11</accession>
<evidence type="ECO:0000256" key="2">
    <source>
        <dbReference type="SAM" id="MobiDB-lite"/>
    </source>
</evidence>
<feature type="domain" description="SAP" evidence="3">
    <location>
        <begin position="279"/>
        <end position="313"/>
    </location>
</feature>
<feature type="region of interest" description="Disordered" evidence="2">
    <location>
        <begin position="1854"/>
        <end position="1922"/>
    </location>
</feature>
<gene>
    <name evidence="4" type="ORF">DTER00134_LOCUS4834</name>
</gene>
<organism evidence="4">
    <name type="scientific">Dunaliella tertiolecta</name>
    <name type="common">Green alga</name>
    <dbReference type="NCBI Taxonomy" id="3047"/>
    <lineage>
        <taxon>Eukaryota</taxon>
        <taxon>Viridiplantae</taxon>
        <taxon>Chlorophyta</taxon>
        <taxon>core chlorophytes</taxon>
        <taxon>Chlorophyceae</taxon>
        <taxon>CS clade</taxon>
        <taxon>Chlamydomonadales</taxon>
        <taxon>Dunaliellaceae</taxon>
        <taxon>Dunaliella</taxon>
    </lineage>
</organism>
<dbReference type="PROSITE" id="PS50800">
    <property type="entry name" value="SAP"/>
    <property type="match status" value="2"/>
</dbReference>
<sequence>MAGPVDPAALRAELAAMPTEELTKMLEQMEENVQGSREELIEHLAQAIEGDMLREQQEGAQPDVGTGGGRAPSLPMQGRELTEQDKAVLLQARRAAALEETPFMSRPALYTELKEIYEERGLPRPNYGSRNTLAQLLADVRAEAALEEELRQAATDPQVMDALVQEADELLASGEVPEGPMAPAEEEDYLEDDQKSQAATGINNSGILLTEENADPEVISSMPTLMVRRLKVSELRTALGVLGLSMEGNKYDMVERLTSHNVEVAANAKQSKVPQMQQFEAMDVRQLRAELQQRGLEVTGSRAALMERLADQLAPEGALADEAQLAEQMPAVYQLQPLSPEARLIQEDPPMTLTVLLGAPGGSLLDLDASLNAARCTVDCMYTGWPAPAFSSTAGGDASGGAAEDHAGVRVRLLHLKDDLSVTEISPASLHGVGAPELAAGAVAALEGGASFASLEDLAVGLTASGGKGQDALLPAVSTSGMTAPQRARLQQALSSVVLPVLGGPHSPAQATDLAGDKLRLRSKLKELGYPVMPAWQMLVSDLASLESWSSKFEAFVDKQGWHQEQQVYVIKPANGCSGRRITAAMGTADAAQAAQGLLQELAGLEGQSSEGPAVVIEPYKTQEALHFSVTVLEGPDGPLAFIPTEIESADVDTQIIKSEIAQREWLMMKEGMGPQMIQEHVSAMLASSTFADARLMAVSQRGLTPFTRMIRYHSPARLSRKMLHHVRHGAALLFLRLGLRGAARMDGWIDLMPDWQEAYDREDDGIPRLLADQDPGIMERVMDEVIKEDMAGPAPPLQDYYSLKSGKADLSKFSPQARLNVQSNGEGNVFFTDVNVVGLHSPELDPAGPMFQQAAELGISHAALLRNLVNIALRNASKQSKDEAGTALAMPPPIDPAELAAVMYAKPDDIDIWQAITEWREEKRMADINEEMEKAEGLRQAYHVVELVDDALADRSPDQLPFSSLALDWDTEFDSRPPDQATVEKEGPRTDEDAWREELEEKASIEELADMYPGLPTDDLIYVKMGHGPKGQAIDFEKLQRMLRERAQVGDEYVPVDALQACYIEEEEEEEEEIDAERLLQQGMSGEDVAAMVMAKERRQEVGALVEEGERTRVGEWGKVLTPTGFGPLSEPEIILSSQHRLDPKVGASVALDELKYHGSKNTQKVWVLCGGHHESATTSLRAGLNMALQLQQCADVHVELFLLTYGGSGRNEEAVRKALLKRRNEWLVTGLGEEDLTEGMALENLQNTEPLDTLPQNEFVWALPFSTALQHSADSANCVAERILHMATTAEHSLHTLEQHALEVQSEVQRELSQGGIEGVGGLWGGNPVAPPVPPRCLQLGEFGAQSVEAEAVVVPMVRGWMGSSGMLAQLLQDTGAVFAGCGPTAAMVCGDKQATMDVIEEMGEDSGVITLPTRLLMVEELLAAGSDMFACKKMFKGLREAMQSSGSYDEEGEEEEEELDEIYEGSLLAGAERIAAIQAETGEGFTPVILRPCDGADGVGLAVIATPEDLKAYCTALTKAAPFIPAGALSLPQPQLSLPTNTQLQPLREGQALLTHGPIPMPRFPPAAFLVQPYYTTDRIAVTPGAPPTILGDAGWVEVCIGLLGGVGSMEPLGLSLVAHHAPATPSAATSTNGEGQTSSSIDGSAVLAGGLEWGARVHLTPAPESLVQPEVIEAAMLRARGVADHMGLQGLVKMDAFMNREDGTLVMIECDATPNLNADSVLFQQALKNPSRPMAPAELLRALVNLGLAADEARVQNPDSLGEIGYELGSGAALVEEEAEEVMGEYEEEEGEEEAEEGELTEDVEGAADGLTEDDVRAAAAERGLVGRDEFGVEDDASMLNDLVASQGLGVPVPSTGDEQEVYLSSSGRTQRRSRGTTGEYVGGSMDDEDQYIDRMGESDEDPEFQSNWNMGGAWREV</sequence>
<feature type="domain" description="SAP" evidence="3">
    <location>
        <begin position="227"/>
        <end position="261"/>
    </location>
</feature>
<feature type="region of interest" description="Disordered" evidence="2">
    <location>
        <begin position="972"/>
        <end position="993"/>
    </location>
</feature>
<dbReference type="SMART" id="SM00513">
    <property type="entry name" value="SAP"/>
    <property type="match status" value="3"/>
</dbReference>
<protein>
    <recommendedName>
        <fullName evidence="3">SAP domain-containing protein</fullName>
    </recommendedName>
</protein>
<dbReference type="InterPro" id="IPR003034">
    <property type="entry name" value="SAP_dom"/>
</dbReference>